<feature type="compositionally biased region" description="Polar residues" evidence="1">
    <location>
        <begin position="12"/>
        <end position="28"/>
    </location>
</feature>
<feature type="region of interest" description="Disordered" evidence="1">
    <location>
        <begin position="670"/>
        <end position="697"/>
    </location>
</feature>
<evidence type="ECO:0000313" key="2">
    <source>
        <dbReference type="EMBL" id="PWN32883.1"/>
    </source>
</evidence>
<name>A0A316V9K5_9BASI</name>
<dbReference type="Proteomes" id="UP000245771">
    <property type="component" value="Unassembled WGS sequence"/>
</dbReference>
<dbReference type="EMBL" id="KZ819605">
    <property type="protein sequence ID" value="PWN32883.1"/>
    <property type="molecule type" value="Genomic_DNA"/>
</dbReference>
<reference evidence="2 3" key="1">
    <citation type="journal article" date="2018" name="Mol. Biol. Evol.">
        <title>Broad Genomic Sampling Reveals a Smut Pathogenic Ancestry of the Fungal Clade Ustilaginomycotina.</title>
        <authorList>
            <person name="Kijpornyongpan T."/>
            <person name="Mondo S.J."/>
            <person name="Barry K."/>
            <person name="Sandor L."/>
            <person name="Lee J."/>
            <person name="Lipzen A."/>
            <person name="Pangilinan J."/>
            <person name="LaButti K."/>
            <person name="Hainaut M."/>
            <person name="Henrissat B."/>
            <person name="Grigoriev I.V."/>
            <person name="Spatafora J.W."/>
            <person name="Aime M.C."/>
        </authorList>
    </citation>
    <scope>NUCLEOTIDE SEQUENCE [LARGE SCALE GENOMIC DNA]</scope>
    <source>
        <strain evidence="2 3">MCA 3882</strain>
    </source>
</reference>
<feature type="compositionally biased region" description="Low complexity" evidence="1">
    <location>
        <begin position="711"/>
        <end position="725"/>
    </location>
</feature>
<accession>A0A316V9K5</accession>
<dbReference type="GeneID" id="37019683"/>
<keyword evidence="3" id="KW-1185">Reference proteome</keyword>
<protein>
    <submittedName>
        <fullName evidence="2">Uncharacterized protein</fullName>
    </submittedName>
</protein>
<evidence type="ECO:0000313" key="3">
    <source>
        <dbReference type="Proteomes" id="UP000245771"/>
    </source>
</evidence>
<dbReference type="InParanoid" id="A0A316V9K5"/>
<sequence>MTNVLHHPSEPQGISPSHQIATNTPKLSNSKRNKSDKIPKRQPGGSRQFDSLQNLLEQAGYKETRIFTPVHKKTPPSPPETSASQAGAQRPHTIAIPIEESSMPAESSASTSSSYTLASDQKDGDEEYVNNLKAIAATSSWFQSSWIPSKQNKKEPALKKKQSEPAIHSLQRRSSAWSLWFGGSGKGIEQADEQVSPKERDVSPAPVSEPPLERPPLRHASSTKDLWQASMKHHRGKETGGRKVLHKCRSVSAKSMNDAPSPRRKQMMRQQSYDGARVVAGVGVRAASITSSTIDFVSSNSVFMRSEPRRVSLRQAFGEDAGDDLKSKEVQSPPAVEPQYISPTKKENRDSVSSFGDVEELSKESEVQETVVTPTEANTPLNLFSTVATPLVSRDDAVAMRNIGCLDFEAGRPDLISSKSDDVSTANRIRKMRSVDALEFALQRMQSAERTFGNSGIQRTAIPESSSIESFTQEDFANATSTDFDIPHAFEEVGNAIEQDEEAVPVRCLTPSLMITSPTGARPPQPLVLDGIEFEPRSISPKAAVQTISRPVPRRGGWKIIARTDSSENEQPKQSVPASEDSRGRATESKELNGDQIRRPTASRRGGVSRPKAIRPHGSKEHLQAPTLRKKAATKSCHNLGQSVRSDIHKIRAATGKLSGSEQVRALQRSVQRRERADVQYTEVIPSSPTEVDDDDPFSDFVALTQEIKSRSSSRSLRSMSESHSAQIDRSKMSPVPFNQKSRSPLGENRSESNSSSSDEPLRMAKSSISTHEKAKPASQITGGVGLACLVDLNQKNKTLIAKVIQPKVRQSSLANLSKNNFTSSKNENKITMDQHNTSFGMIGDENVNTLLDSPTARAGYRAIAKRRSTGNLR</sequence>
<gene>
    <name evidence="2" type="ORF">FA14DRAFT_157579</name>
</gene>
<dbReference type="OrthoDB" id="3367029at2759"/>
<feature type="region of interest" description="Disordered" evidence="1">
    <location>
        <begin position="145"/>
        <end position="223"/>
    </location>
</feature>
<feature type="compositionally biased region" description="Basic and acidic residues" evidence="1">
    <location>
        <begin position="580"/>
        <end position="598"/>
    </location>
</feature>
<dbReference type="AlphaFoldDB" id="A0A316V9K5"/>
<organism evidence="2 3">
    <name type="scientific">Meira miltonrushii</name>
    <dbReference type="NCBI Taxonomy" id="1280837"/>
    <lineage>
        <taxon>Eukaryota</taxon>
        <taxon>Fungi</taxon>
        <taxon>Dikarya</taxon>
        <taxon>Basidiomycota</taxon>
        <taxon>Ustilaginomycotina</taxon>
        <taxon>Exobasidiomycetes</taxon>
        <taxon>Exobasidiales</taxon>
        <taxon>Brachybasidiaceae</taxon>
        <taxon>Meira</taxon>
    </lineage>
</organism>
<proteinExistence type="predicted"/>
<evidence type="ECO:0000256" key="1">
    <source>
        <dbReference type="SAM" id="MobiDB-lite"/>
    </source>
</evidence>
<feature type="region of interest" description="Disordered" evidence="1">
    <location>
        <begin position="318"/>
        <end position="373"/>
    </location>
</feature>
<feature type="compositionally biased region" description="Low complexity" evidence="1">
    <location>
        <begin position="99"/>
        <end position="119"/>
    </location>
</feature>
<feature type="region of interest" description="Disordered" evidence="1">
    <location>
        <begin position="1"/>
        <end position="123"/>
    </location>
</feature>
<feature type="compositionally biased region" description="Basic and acidic residues" evidence="1">
    <location>
        <begin position="152"/>
        <end position="163"/>
    </location>
</feature>
<feature type="region of interest" description="Disordered" evidence="1">
    <location>
        <begin position="562"/>
        <end position="629"/>
    </location>
</feature>
<dbReference type="RefSeq" id="XP_025353185.1">
    <property type="nucleotide sequence ID" value="XM_025497902.1"/>
</dbReference>
<feature type="region of interest" description="Disordered" evidence="1">
    <location>
        <begin position="709"/>
        <end position="778"/>
    </location>
</feature>